<dbReference type="Gene3D" id="1.10.1530.10">
    <property type="match status" value="1"/>
</dbReference>
<dbReference type="InterPro" id="IPR043144">
    <property type="entry name" value="Mal/L-sulf/L-lact_DH-like_ah"/>
</dbReference>
<comment type="caution">
    <text evidence="4">The sequence shown here is derived from an EMBL/GenBank/DDBJ whole genome shotgun (WGS) entry which is preliminary data.</text>
</comment>
<dbReference type="InterPro" id="IPR043128">
    <property type="entry name" value="Rev_trsase/Diguanyl_cyclase"/>
</dbReference>
<dbReference type="EMBL" id="JAODUO010000883">
    <property type="protein sequence ID" value="KAK2173337.1"/>
    <property type="molecule type" value="Genomic_DNA"/>
</dbReference>
<evidence type="ECO:0000256" key="1">
    <source>
        <dbReference type="ARBA" id="ARBA00006056"/>
    </source>
</evidence>
<evidence type="ECO:0000313" key="5">
    <source>
        <dbReference type="Proteomes" id="UP001209878"/>
    </source>
</evidence>
<feature type="region of interest" description="Disordered" evidence="3">
    <location>
        <begin position="585"/>
        <end position="611"/>
    </location>
</feature>
<dbReference type="PANTHER" id="PTHR11091">
    <property type="entry name" value="OXIDOREDUCTASE-RELATED"/>
    <property type="match status" value="1"/>
</dbReference>
<reference evidence="4" key="1">
    <citation type="journal article" date="2023" name="Mol. Biol. Evol.">
        <title>Third-Generation Sequencing Reveals the Adaptive Role of the Epigenome in Three Deep-Sea Polychaetes.</title>
        <authorList>
            <person name="Perez M."/>
            <person name="Aroh O."/>
            <person name="Sun Y."/>
            <person name="Lan Y."/>
            <person name="Juniper S.K."/>
            <person name="Young C.R."/>
            <person name="Angers B."/>
            <person name="Qian P.Y."/>
        </authorList>
    </citation>
    <scope>NUCLEOTIDE SEQUENCE</scope>
    <source>
        <strain evidence="4">R07B-5</strain>
    </source>
</reference>
<evidence type="ECO:0008006" key="6">
    <source>
        <dbReference type="Google" id="ProtNLM"/>
    </source>
</evidence>
<dbReference type="Proteomes" id="UP001209878">
    <property type="component" value="Unassembled WGS sequence"/>
</dbReference>
<dbReference type="PANTHER" id="PTHR11091:SF0">
    <property type="entry name" value="MALATE DEHYDROGENASE"/>
    <property type="match status" value="1"/>
</dbReference>
<feature type="compositionally biased region" description="Polar residues" evidence="3">
    <location>
        <begin position="308"/>
        <end position="319"/>
    </location>
</feature>
<feature type="compositionally biased region" description="Low complexity" evidence="3">
    <location>
        <begin position="140"/>
        <end position="154"/>
    </location>
</feature>
<feature type="compositionally biased region" description="Basic and acidic residues" evidence="3">
    <location>
        <begin position="401"/>
        <end position="425"/>
    </location>
</feature>
<feature type="compositionally biased region" description="Basic and acidic residues" evidence="3">
    <location>
        <begin position="519"/>
        <end position="532"/>
    </location>
</feature>
<feature type="compositionally biased region" description="Polar residues" evidence="3">
    <location>
        <begin position="544"/>
        <end position="553"/>
    </location>
</feature>
<feature type="region of interest" description="Disordered" evidence="3">
    <location>
        <begin position="864"/>
        <end position="886"/>
    </location>
</feature>
<dbReference type="InterPro" id="IPR003767">
    <property type="entry name" value="Malate/L-lactate_DH-like"/>
</dbReference>
<dbReference type="GO" id="GO:0016491">
    <property type="term" value="F:oxidoreductase activity"/>
    <property type="evidence" value="ECO:0007669"/>
    <property type="project" value="UniProtKB-KW"/>
</dbReference>
<keyword evidence="2" id="KW-0560">Oxidoreductase</keyword>
<keyword evidence="5" id="KW-1185">Reference proteome</keyword>
<feature type="compositionally biased region" description="Polar residues" evidence="3">
    <location>
        <begin position="485"/>
        <end position="494"/>
    </location>
</feature>
<protein>
    <recommendedName>
        <fullName evidence="6">Malate/L-lactate dehydrogenase</fullName>
    </recommendedName>
</protein>
<dbReference type="Gene3D" id="3.30.70.270">
    <property type="match status" value="1"/>
</dbReference>
<name>A0AAD9KL45_RIDPI</name>
<dbReference type="SUPFAM" id="SSF89733">
    <property type="entry name" value="L-sulfolactate dehydrogenase-like"/>
    <property type="match status" value="1"/>
</dbReference>
<feature type="region of interest" description="Disordered" evidence="3">
    <location>
        <begin position="215"/>
        <end position="260"/>
    </location>
</feature>
<organism evidence="4 5">
    <name type="scientific">Ridgeia piscesae</name>
    <name type="common">Tubeworm</name>
    <dbReference type="NCBI Taxonomy" id="27915"/>
    <lineage>
        <taxon>Eukaryota</taxon>
        <taxon>Metazoa</taxon>
        <taxon>Spiralia</taxon>
        <taxon>Lophotrochozoa</taxon>
        <taxon>Annelida</taxon>
        <taxon>Polychaeta</taxon>
        <taxon>Sedentaria</taxon>
        <taxon>Canalipalpata</taxon>
        <taxon>Sabellida</taxon>
        <taxon>Siboglinidae</taxon>
        <taxon>Ridgeia</taxon>
    </lineage>
</organism>
<feature type="compositionally biased region" description="Polar residues" evidence="3">
    <location>
        <begin position="742"/>
        <end position="751"/>
    </location>
</feature>
<dbReference type="InterPro" id="IPR043143">
    <property type="entry name" value="Mal/L-sulf/L-lact_DH-like_NADP"/>
</dbReference>
<feature type="compositionally biased region" description="Basic and acidic residues" evidence="3">
    <location>
        <begin position="342"/>
        <end position="366"/>
    </location>
</feature>
<feature type="region of interest" description="Disordered" evidence="3">
    <location>
        <begin position="783"/>
        <end position="809"/>
    </location>
</feature>
<feature type="compositionally biased region" description="Basic and acidic residues" evidence="3">
    <location>
        <begin position="460"/>
        <end position="473"/>
    </location>
</feature>
<feature type="compositionally biased region" description="Basic and acidic residues" evidence="3">
    <location>
        <begin position="717"/>
        <end position="730"/>
    </location>
</feature>
<evidence type="ECO:0000313" key="4">
    <source>
        <dbReference type="EMBL" id="KAK2173337.1"/>
    </source>
</evidence>
<feature type="region of interest" description="Disordered" evidence="3">
    <location>
        <begin position="274"/>
        <end position="558"/>
    </location>
</feature>
<feature type="region of interest" description="Disordered" evidence="3">
    <location>
        <begin position="666"/>
        <end position="691"/>
    </location>
</feature>
<feature type="compositionally biased region" description="Basic and acidic residues" evidence="3">
    <location>
        <begin position="230"/>
        <end position="241"/>
    </location>
</feature>
<feature type="compositionally biased region" description="Polar residues" evidence="3">
    <location>
        <begin position="426"/>
        <end position="435"/>
    </location>
</feature>
<dbReference type="Gene3D" id="3.30.1370.60">
    <property type="entry name" value="Hypothetical oxidoreductase yiak, domain 2"/>
    <property type="match status" value="2"/>
</dbReference>
<dbReference type="SUPFAM" id="SSF56672">
    <property type="entry name" value="DNA/RNA polymerases"/>
    <property type="match status" value="1"/>
</dbReference>
<evidence type="ECO:0000256" key="3">
    <source>
        <dbReference type="SAM" id="MobiDB-lite"/>
    </source>
</evidence>
<feature type="compositionally biased region" description="Basic and acidic residues" evidence="3">
    <location>
        <begin position="864"/>
        <end position="881"/>
    </location>
</feature>
<proteinExistence type="inferred from homology"/>
<evidence type="ECO:0000256" key="2">
    <source>
        <dbReference type="ARBA" id="ARBA00023002"/>
    </source>
</evidence>
<gene>
    <name evidence="4" type="ORF">NP493_883g00015</name>
</gene>
<accession>A0AAD9KL45</accession>
<feature type="region of interest" description="Disordered" evidence="3">
    <location>
        <begin position="121"/>
        <end position="200"/>
    </location>
</feature>
<comment type="similarity">
    <text evidence="1">Belongs to the LDH2/MDH2 oxidoreductase family.</text>
</comment>
<dbReference type="InterPro" id="IPR043502">
    <property type="entry name" value="DNA/RNA_pol_sf"/>
</dbReference>
<dbReference type="InterPro" id="IPR036111">
    <property type="entry name" value="Mal/L-sulfo/L-lacto_DH-like_sf"/>
</dbReference>
<sequence length="1349" mass="147542">MFRGLLGKKRIVREYAVSTVRTAWTLFRKRRKSRPPKKDDKFEYLKNIENVKIEQTENAKHTTATGAMHAAIPQLKSQPKAQPQFQEVRPKAKPLIKPFPEVTTRVDSSTIPIVGKIENVKTGQTDNAKPTDAAKPRTKASAQQQVQDAQAKPAIKPFAVETAREDSSTTSAVGKLEKVKTETTGAAKPETKPQIQQNIQDAQAKPVIKPFAEKTAHVDSSTTSAVGKIETVKTDDTEKTKTTGVAKPDTKPQIQPNIQDAQAKPVIKPFAEKTAHVDSSTTPAFGKIEKVKPEAKTTGATKPETKRQVQQNVQDSQTKPVIKPFAEKTTRVDSSTTSAVGKIEKVKTDETEKAKTADAAKPETKRQVQQNVQDAQAKPVIKPFADKTAHVDSSSKSAFGKIEKVKPDESKKEKTTGATKPETKRQVQQNVQDAQTKPVIKPFADKTAHVDSSTKSAFGKIEKVKTDETEKAKTTGAAKPETKRQVQQNVQDAQTKPVIKPFADKTAHVDSSTKSAFGKIEKVKTDETEKTKTTGAAKPEIKRQVQQNVQDAQTKPVIKPFADKTAHVDSSTTSAFGKIETVKTDETEKAKTTGAAKPETKRQVQQNIQDAQTKPVIKRFAEKMAQQLYPKSRPMVVSKPFVEPTARVDSGTTSAVGKIEIVKTDEREKAKTTGAAKPEAKRQIHQNVQDAQVKPVIKPFAEKTAHVDSSITPAVGKLEKTKTDETEKAKTTGAVKPEIKRQVQQNVQDAQTKPVIKPFADKTAHVDSSTTSAFGKIETVKTDETEKAKTTGAAKPETKRQVQQNVQDAQTKPVIKRFAEKMAQQLYPKSRPMVVSKPFVEQTARVDSSTTSAVGKIEIVKTDEREKAKTTDAAKPKDKEAQPSPKPVILPFQEVTAFINNCMVAVGTKPEHAEQLAEVLIDADYRGHFSLGLNRLEMYVDDIASKTTISDKEPTILSEKAASAYVDGENLLGPVVGNFSMQLAITKARKAGIGWVTAKGSNHYGIAAYYSKQACKIGLLPILGTNPITLSAPGNEGDGFLLDMATSGASIGKPTNDPEAVLQRGALLPLGGEEMTSGYKGYGLAMLVEIFCGILGNADYGPNIRSWQSGTAPANLGQCFIAIDPDAFASGFSQRMQDMSDLLRAREPVDPDKPVLVAGDPELKHMTYCAHLGGIPYHPNLVSLMEQLAKRLSVKPMKTKIVHLKSKYTTDSKDLNKHIKRPHYRTPSLDETTHKLAGATVFSKLDAQHGYWPPQSTTPVHNHAPMTSIRPAEEYYGVIDGASAKQLSTTCWCTVDTRAQRDEIPDNPVTAVFNERDPPTPQRETTVRFVEPTRTRSGRVVRLPRRLDL</sequence>
<dbReference type="Pfam" id="PF02615">
    <property type="entry name" value="Ldh_2"/>
    <property type="match status" value="1"/>
</dbReference>
<feature type="region of interest" description="Disordered" evidence="3">
    <location>
        <begin position="712"/>
        <end position="771"/>
    </location>
</feature>